<dbReference type="InterPro" id="IPR014721">
    <property type="entry name" value="Ribsml_uS5_D2-typ_fold_subgr"/>
</dbReference>
<dbReference type="InterPro" id="IPR020568">
    <property type="entry name" value="Ribosomal_Su5_D2-typ_SF"/>
</dbReference>
<evidence type="ECO:0000313" key="11">
    <source>
        <dbReference type="Proteomes" id="UP000279908"/>
    </source>
</evidence>
<dbReference type="InterPro" id="IPR004161">
    <property type="entry name" value="EFTu-like_2"/>
</dbReference>
<dbReference type="GO" id="GO:0032790">
    <property type="term" value="P:ribosome disassembly"/>
    <property type="evidence" value="ECO:0007669"/>
    <property type="project" value="TreeGrafter"/>
</dbReference>
<dbReference type="FunFam" id="3.30.70.870:FF:000001">
    <property type="entry name" value="Elongation factor G"/>
    <property type="match status" value="1"/>
</dbReference>
<proteinExistence type="inferred from homology"/>
<feature type="binding site" evidence="8">
    <location>
        <begin position="144"/>
        <end position="147"/>
    </location>
    <ligand>
        <name>GTP</name>
        <dbReference type="ChEBI" id="CHEBI:37565"/>
    </ligand>
</feature>
<dbReference type="InterPro" id="IPR000640">
    <property type="entry name" value="EFG_V-like"/>
</dbReference>
<keyword evidence="8" id="KW-0963">Cytoplasm</keyword>
<dbReference type="CDD" id="cd01434">
    <property type="entry name" value="EFG_mtEFG1_IV"/>
    <property type="match status" value="1"/>
</dbReference>
<evidence type="ECO:0000256" key="2">
    <source>
        <dbReference type="ARBA" id="ARBA00017872"/>
    </source>
</evidence>
<dbReference type="Pfam" id="PF14492">
    <property type="entry name" value="EFG_III"/>
    <property type="match status" value="1"/>
</dbReference>
<dbReference type="FunFam" id="3.30.70.240:FF:000001">
    <property type="entry name" value="Elongation factor G"/>
    <property type="match status" value="1"/>
</dbReference>
<keyword evidence="4 8" id="KW-0251">Elongation factor</keyword>
<dbReference type="Pfam" id="PF00009">
    <property type="entry name" value="GTP_EFTU"/>
    <property type="match status" value="1"/>
</dbReference>
<comment type="subcellular location">
    <subcellularLocation>
        <location evidence="8">Cytoplasm</location>
    </subcellularLocation>
</comment>
<comment type="caution">
    <text evidence="10">The sequence shown here is derived from an EMBL/GenBank/DDBJ whole genome shotgun (WGS) entry which is preliminary data.</text>
</comment>
<keyword evidence="3 8" id="KW-0547">Nucleotide-binding</keyword>
<keyword evidence="6 8" id="KW-0342">GTP-binding</keyword>
<dbReference type="InterPro" id="IPR031157">
    <property type="entry name" value="G_TR_CS"/>
</dbReference>
<evidence type="ECO:0000256" key="4">
    <source>
        <dbReference type="ARBA" id="ARBA00022768"/>
    </source>
</evidence>
<dbReference type="Gene3D" id="3.40.50.300">
    <property type="entry name" value="P-loop containing nucleotide triphosphate hydrolases"/>
    <property type="match status" value="1"/>
</dbReference>
<dbReference type="HAMAP" id="MF_00054_B">
    <property type="entry name" value="EF_G_EF_2_B"/>
    <property type="match status" value="1"/>
</dbReference>
<dbReference type="RefSeq" id="WP_126341845.1">
    <property type="nucleotide sequence ID" value="NZ_CP041698.1"/>
</dbReference>
<dbReference type="Pfam" id="PF03144">
    <property type="entry name" value="GTP_EFTU_D2"/>
    <property type="match status" value="1"/>
</dbReference>
<dbReference type="GO" id="GO:0005525">
    <property type="term" value="F:GTP binding"/>
    <property type="evidence" value="ECO:0007669"/>
    <property type="project" value="UniProtKB-UniRule"/>
</dbReference>
<dbReference type="SUPFAM" id="SSF50447">
    <property type="entry name" value="Translation proteins"/>
    <property type="match status" value="1"/>
</dbReference>
<evidence type="ECO:0000313" key="10">
    <source>
        <dbReference type="EMBL" id="RTY37799.1"/>
    </source>
</evidence>
<dbReference type="PANTHER" id="PTHR43261">
    <property type="entry name" value="TRANSLATION ELONGATION FACTOR G-RELATED"/>
    <property type="match status" value="1"/>
</dbReference>
<dbReference type="PROSITE" id="PS00301">
    <property type="entry name" value="G_TR_1"/>
    <property type="match status" value="1"/>
</dbReference>
<dbReference type="Gene3D" id="3.30.70.870">
    <property type="entry name" value="Elongation Factor G (Translational Gtpase), domain 3"/>
    <property type="match status" value="1"/>
</dbReference>
<dbReference type="PANTHER" id="PTHR43261:SF1">
    <property type="entry name" value="RIBOSOME-RELEASING FACTOR 2, MITOCHONDRIAL"/>
    <property type="match status" value="1"/>
</dbReference>
<dbReference type="SUPFAM" id="SSF54980">
    <property type="entry name" value="EF-G C-terminal domain-like"/>
    <property type="match status" value="2"/>
</dbReference>
<dbReference type="InterPro" id="IPR035649">
    <property type="entry name" value="EFG_V"/>
</dbReference>
<dbReference type="Gene3D" id="3.30.230.10">
    <property type="match status" value="1"/>
</dbReference>
<dbReference type="InterPro" id="IPR009000">
    <property type="entry name" value="Transl_B-barrel_sf"/>
</dbReference>
<dbReference type="CDD" id="cd01886">
    <property type="entry name" value="EF-G"/>
    <property type="match status" value="1"/>
</dbReference>
<accession>A0A432AUK4</accession>
<dbReference type="InterPro" id="IPR004540">
    <property type="entry name" value="Transl_elong_EFG/EF2"/>
</dbReference>
<dbReference type="Pfam" id="PF00679">
    <property type="entry name" value="EFG_C"/>
    <property type="match status" value="1"/>
</dbReference>
<evidence type="ECO:0000256" key="8">
    <source>
        <dbReference type="HAMAP-Rule" id="MF_00054"/>
    </source>
</evidence>
<feature type="binding site" evidence="8">
    <location>
        <begin position="17"/>
        <end position="24"/>
    </location>
    <ligand>
        <name>GTP</name>
        <dbReference type="ChEBI" id="CHEBI:37565"/>
    </ligand>
</feature>
<dbReference type="FunFam" id="3.40.50.300:FF:000029">
    <property type="entry name" value="Elongation factor G"/>
    <property type="match status" value="1"/>
</dbReference>
<dbReference type="NCBIfam" id="NF009381">
    <property type="entry name" value="PRK12740.1-5"/>
    <property type="match status" value="1"/>
</dbReference>
<dbReference type="Proteomes" id="UP000279908">
    <property type="component" value="Unassembled WGS sequence"/>
</dbReference>
<dbReference type="CDD" id="cd16262">
    <property type="entry name" value="EFG_III"/>
    <property type="match status" value="1"/>
</dbReference>
<evidence type="ECO:0000259" key="9">
    <source>
        <dbReference type="PROSITE" id="PS51722"/>
    </source>
</evidence>
<dbReference type="EMBL" id="RXYK01000007">
    <property type="protein sequence ID" value="RTY37799.1"/>
    <property type="molecule type" value="Genomic_DNA"/>
</dbReference>
<dbReference type="InterPro" id="IPR041095">
    <property type="entry name" value="EFG_II"/>
</dbReference>
<gene>
    <name evidence="8 10" type="primary">fusA</name>
    <name evidence="10" type="ORF">EKD02_05740</name>
</gene>
<dbReference type="Gene3D" id="2.40.30.10">
    <property type="entry name" value="Translation factors"/>
    <property type="match status" value="1"/>
</dbReference>
<dbReference type="CDD" id="cd04088">
    <property type="entry name" value="EFG_mtEFG_II"/>
    <property type="match status" value="1"/>
</dbReference>
<comment type="function">
    <text evidence="7 8">Catalyzes the GTP-dependent ribosomal translocation step during translation elongation. During this step, the ribosome changes from the pre-translocational (PRE) to the post-translocational (POST) state as the newly formed A-site-bound peptidyl-tRNA and P-site-bound deacylated tRNA move to the P and E sites, respectively. Catalyzes the coordinated movement of the two tRNA molecules, the mRNA and conformational changes in the ribosome.</text>
</comment>
<dbReference type="InterPro" id="IPR047872">
    <property type="entry name" value="EFG_IV"/>
</dbReference>
<dbReference type="Pfam" id="PF03764">
    <property type="entry name" value="EFG_IV"/>
    <property type="match status" value="1"/>
</dbReference>
<dbReference type="AlphaFoldDB" id="A0A432AUK4"/>
<comment type="similarity">
    <text evidence="1 8">Belongs to the TRAFAC class translation factor GTPase superfamily. Classic translation factor GTPase family. EF-G/EF-2 subfamily.</text>
</comment>
<dbReference type="FunFam" id="3.30.230.10:FF:000003">
    <property type="entry name" value="Elongation factor G"/>
    <property type="match status" value="1"/>
</dbReference>
<evidence type="ECO:0000256" key="5">
    <source>
        <dbReference type="ARBA" id="ARBA00022917"/>
    </source>
</evidence>
<evidence type="ECO:0000256" key="3">
    <source>
        <dbReference type="ARBA" id="ARBA00022741"/>
    </source>
</evidence>
<dbReference type="InterPro" id="IPR027417">
    <property type="entry name" value="P-loop_NTPase"/>
</dbReference>
<dbReference type="InterPro" id="IPR000795">
    <property type="entry name" value="T_Tr_GTP-bd_dom"/>
</dbReference>
<evidence type="ECO:0000256" key="7">
    <source>
        <dbReference type="ARBA" id="ARBA00024731"/>
    </source>
</evidence>
<dbReference type="PRINTS" id="PR00315">
    <property type="entry name" value="ELONGATNFCT"/>
</dbReference>
<dbReference type="GO" id="GO:0003746">
    <property type="term" value="F:translation elongation factor activity"/>
    <property type="evidence" value="ECO:0007669"/>
    <property type="project" value="UniProtKB-UniRule"/>
</dbReference>
<name>A0A432AUK4_CHLPH</name>
<dbReference type="InterPro" id="IPR005517">
    <property type="entry name" value="Transl_elong_EFG/EF2_IV"/>
</dbReference>
<dbReference type="InterPro" id="IPR009022">
    <property type="entry name" value="EFG_III"/>
</dbReference>
<feature type="domain" description="Tr-type G" evidence="9">
    <location>
        <begin position="8"/>
        <end position="291"/>
    </location>
</feature>
<reference evidence="10 11" key="1">
    <citation type="submission" date="2018-12" db="EMBL/GenBank/DDBJ databases">
        <authorList>
            <person name="Lunina O.N."/>
            <person name="Grouzdev D.S."/>
            <person name="Gorlenko V.M."/>
            <person name="Savvichev A.S."/>
        </authorList>
    </citation>
    <scope>NUCLEOTIDE SEQUENCE [LARGE SCALE GENOMIC DNA]</scope>
    <source>
        <strain evidence="10 11">BrKhr-17</strain>
    </source>
</reference>
<evidence type="ECO:0000256" key="1">
    <source>
        <dbReference type="ARBA" id="ARBA00005870"/>
    </source>
</evidence>
<dbReference type="SMART" id="SM00838">
    <property type="entry name" value="EFG_C"/>
    <property type="match status" value="1"/>
</dbReference>
<dbReference type="SUPFAM" id="SSF54211">
    <property type="entry name" value="Ribosomal protein S5 domain 2-like"/>
    <property type="match status" value="1"/>
</dbReference>
<dbReference type="CDD" id="cd03713">
    <property type="entry name" value="EFG_mtEFG_C"/>
    <property type="match status" value="1"/>
</dbReference>
<dbReference type="FunFam" id="2.40.30.10:FF:000006">
    <property type="entry name" value="Elongation factor G"/>
    <property type="match status" value="1"/>
</dbReference>
<dbReference type="PROSITE" id="PS51722">
    <property type="entry name" value="G_TR_2"/>
    <property type="match status" value="1"/>
</dbReference>
<dbReference type="InterPro" id="IPR005225">
    <property type="entry name" value="Small_GTP-bd"/>
</dbReference>
<feature type="binding site" evidence="8">
    <location>
        <begin position="90"/>
        <end position="94"/>
    </location>
    <ligand>
        <name>GTP</name>
        <dbReference type="ChEBI" id="CHEBI:37565"/>
    </ligand>
</feature>
<protein>
    <recommendedName>
        <fullName evidence="2 8">Elongation factor G</fullName>
        <shortName evidence="8">EF-G</shortName>
    </recommendedName>
</protein>
<organism evidence="10 11">
    <name type="scientific">Chlorobium phaeovibrioides</name>
    <dbReference type="NCBI Taxonomy" id="1094"/>
    <lineage>
        <taxon>Bacteria</taxon>
        <taxon>Pseudomonadati</taxon>
        <taxon>Chlorobiota</taxon>
        <taxon>Chlorobiia</taxon>
        <taxon>Chlorobiales</taxon>
        <taxon>Chlorobiaceae</taxon>
        <taxon>Chlorobium/Pelodictyon group</taxon>
        <taxon>Chlorobium</taxon>
    </lineage>
</organism>
<dbReference type="SMART" id="SM00889">
    <property type="entry name" value="EFG_IV"/>
    <property type="match status" value="1"/>
</dbReference>
<dbReference type="NCBIfam" id="TIGR00484">
    <property type="entry name" value="EF-G"/>
    <property type="match status" value="1"/>
</dbReference>
<evidence type="ECO:0000256" key="6">
    <source>
        <dbReference type="ARBA" id="ARBA00023134"/>
    </source>
</evidence>
<dbReference type="InterPro" id="IPR035647">
    <property type="entry name" value="EFG_III/V"/>
</dbReference>
<dbReference type="NCBIfam" id="TIGR00231">
    <property type="entry name" value="small_GTP"/>
    <property type="match status" value="1"/>
</dbReference>
<dbReference type="GO" id="GO:0003924">
    <property type="term" value="F:GTPase activity"/>
    <property type="evidence" value="ECO:0007669"/>
    <property type="project" value="InterPro"/>
</dbReference>
<sequence>MTRQVALDKVRNIGIMAHIDAGKTTTTERILYYTGRLHRMGEVHDGGATMDWMEQEKERGITITSAATTCFWSPKYGNYKGENHRINIIDTPGHVDFTVEVERSLRVLDGAVALFCAVGGVEPQSETVWRQANKYGVPRIAYINKMDRTGADFFDTIKAIRERLNSNPVPLQIPIGEGEIYAGFVDLIRMKGIIFDKEDGSTYEEVEIPHDLENEARTWRINMLEAVSEVDETLLEKYLNGEDITESEVRKVLRQATLNVDIIPVLCGSSFKNKGVQFMLDAVVDYLASPLDDGEIEGHHPRTEEDVVRHPSDDEPFAALAFKIATDPFVGKLTFFRVYSGMLKAGSYVLNSITGKKERVGRVLQMHSNKREDLDAVYAGDIAAAVGLKEVRTGDTLCDEANPVVLEKMVFPEPVIQIAIEPKTKVDSDKLGVSLAKLAEEDPTFRVKTDDETGQTLIAGMGELHLEILVDRLRREFKVEANVGQPQVAYRETIRSKVDFEGKFVRQSGGKGQFGLVNITVEPLEEGKGYEFVDAVKGGVIPREYIPAVNAGIQEAMKDGVVAGYPMQDIKVTLFDGKYHDVDSSEMAFKIAGSIGFKGGARKANPVLLEPIMKVEVVTPEEYLGDVMGDLSGRRGHIEGMGQRAGAQFVGAKVPLSAMFGYSTDLRSMTQGRANYSMEFESYREVPKNIAETLQEKRSSKDAQ</sequence>
<dbReference type="SUPFAM" id="SSF52540">
    <property type="entry name" value="P-loop containing nucleoside triphosphate hydrolases"/>
    <property type="match status" value="1"/>
</dbReference>
<dbReference type="GO" id="GO:0005737">
    <property type="term" value="C:cytoplasm"/>
    <property type="evidence" value="ECO:0007669"/>
    <property type="project" value="UniProtKB-SubCell"/>
</dbReference>
<dbReference type="Gene3D" id="3.30.70.240">
    <property type="match status" value="1"/>
</dbReference>
<keyword evidence="5 8" id="KW-0648">Protein biosynthesis</keyword>